<comment type="subcellular location">
    <subcellularLocation>
        <location evidence="1">Membrane</location>
    </subcellularLocation>
</comment>
<evidence type="ECO:0000313" key="4">
    <source>
        <dbReference type="Proteomes" id="UP001515500"/>
    </source>
</evidence>
<gene>
    <name evidence="5" type="primary">LOC120278910</name>
</gene>
<keyword evidence="2 3" id="KW-0472">Membrane</keyword>
<dbReference type="AlphaFoldDB" id="A0AB40CPY4"/>
<reference evidence="5" key="1">
    <citation type="submission" date="2025-08" db="UniProtKB">
        <authorList>
            <consortium name="RefSeq"/>
        </authorList>
    </citation>
    <scope>IDENTIFICATION</scope>
</reference>
<dbReference type="GO" id="GO:0005886">
    <property type="term" value="C:plasma membrane"/>
    <property type="evidence" value="ECO:0007669"/>
    <property type="project" value="TreeGrafter"/>
</dbReference>
<proteinExistence type="predicted"/>
<dbReference type="Proteomes" id="UP001515500">
    <property type="component" value="Chromosome 16"/>
</dbReference>
<keyword evidence="3" id="KW-0812">Transmembrane</keyword>
<evidence type="ECO:0000256" key="1">
    <source>
        <dbReference type="ARBA" id="ARBA00004370"/>
    </source>
</evidence>
<dbReference type="GO" id="GO:0009506">
    <property type="term" value="C:plasmodesma"/>
    <property type="evidence" value="ECO:0007669"/>
    <property type="project" value="TreeGrafter"/>
</dbReference>
<dbReference type="GO" id="GO:0098542">
    <property type="term" value="P:defense response to other organism"/>
    <property type="evidence" value="ECO:0007669"/>
    <property type="project" value="InterPro"/>
</dbReference>
<dbReference type="PANTHER" id="PTHR31415:SF9">
    <property type="entry name" value="OS05G0367900 PROTEIN"/>
    <property type="match status" value="1"/>
</dbReference>
<accession>A0AB40CPY4</accession>
<organism evidence="4 5">
    <name type="scientific">Dioscorea cayennensis subsp. rotundata</name>
    <name type="common">White Guinea yam</name>
    <name type="synonym">Dioscorea rotundata</name>
    <dbReference type="NCBI Taxonomy" id="55577"/>
    <lineage>
        <taxon>Eukaryota</taxon>
        <taxon>Viridiplantae</taxon>
        <taxon>Streptophyta</taxon>
        <taxon>Embryophyta</taxon>
        <taxon>Tracheophyta</taxon>
        <taxon>Spermatophyta</taxon>
        <taxon>Magnoliopsida</taxon>
        <taxon>Liliopsida</taxon>
        <taxon>Dioscoreales</taxon>
        <taxon>Dioscoreaceae</taxon>
        <taxon>Dioscorea</taxon>
    </lineage>
</organism>
<dbReference type="RefSeq" id="XP_039141587.1">
    <property type="nucleotide sequence ID" value="XM_039285653.1"/>
</dbReference>
<dbReference type="GeneID" id="120278910"/>
<sequence>MASHSPSHSSTMTEISKPSKPHVLHRYTPSSTIFRPICVTLALLLLLFGLTSLILYLVYRPSHPHFTILGAAVYSLSTHPPNSTFTPSLQPNTISTNLQFTILSRNPSHRATISYDRLNVYVSYRNQPITPPLPLQPMFQDTDSSVSFSPVLGADNVPVSPEVIMGLASDQEFGVVSLRVVLLGRIKYRTGPFRSGWTSLFVRCDIMLGIRKGTSGQVPMLGAPNCDVDV</sequence>
<name>A0AB40CPY4_DIOCR</name>
<evidence type="ECO:0000313" key="5">
    <source>
        <dbReference type="RefSeq" id="XP_039141587.1"/>
    </source>
</evidence>
<dbReference type="PANTHER" id="PTHR31415">
    <property type="entry name" value="OS05G0367900 PROTEIN"/>
    <property type="match status" value="1"/>
</dbReference>
<protein>
    <submittedName>
        <fullName evidence="5">NDR1/HIN1-like protein 1</fullName>
    </submittedName>
</protein>
<evidence type="ECO:0000256" key="2">
    <source>
        <dbReference type="ARBA" id="ARBA00023136"/>
    </source>
</evidence>
<evidence type="ECO:0000256" key="3">
    <source>
        <dbReference type="SAM" id="Phobius"/>
    </source>
</evidence>
<dbReference type="InterPro" id="IPR044839">
    <property type="entry name" value="NDR1-like"/>
</dbReference>
<feature type="transmembrane region" description="Helical" evidence="3">
    <location>
        <begin position="33"/>
        <end position="59"/>
    </location>
</feature>
<keyword evidence="4" id="KW-1185">Reference proteome</keyword>
<keyword evidence="3" id="KW-1133">Transmembrane helix</keyword>